<feature type="transmembrane region" description="Helical" evidence="6">
    <location>
        <begin position="170"/>
        <end position="191"/>
    </location>
</feature>
<evidence type="ECO:0000256" key="1">
    <source>
        <dbReference type="ARBA" id="ARBA00004651"/>
    </source>
</evidence>
<feature type="transmembrane region" description="Helical" evidence="6">
    <location>
        <begin position="56"/>
        <end position="76"/>
    </location>
</feature>
<keyword evidence="3 6" id="KW-0812">Transmembrane</keyword>
<feature type="transmembrane region" description="Helical" evidence="6">
    <location>
        <begin position="141"/>
        <end position="164"/>
    </location>
</feature>
<feature type="transmembrane region" description="Helical" evidence="6">
    <location>
        <begin position="311"/>
        <end position="332"/>
    </location>
</feature>
<dbReference type="PANTHER" id="PTHR23523">
    <property type="match status" value="1"/>
</dbReference>
<feature type="transmembrane region" description="Helical" evidence="6">
    <location>
        <begin position="110"/>
        <end position="129"/>
    </location>
</feature>
<evidence type="ECO:0000313" key="9">
    <source>
        <dbReference type="EMBL" id="TDR37815.1"/>
    </source>
</evidence>
<protein>
    <submittedName>
        <fullName evidence="9">CP family cyanate transporter-like MFS transporter</fullName>
    </submittedName>
    <submittedName>
        <fullName evidence="8">Inner membrane transport protein YeaN</fullName>
    </submittedName>
</protein>
<dbReference type="SUPFAM" id="SSF103473">
    <property type="entry name" value="MFS general substrate transporter"/>
    <property type="match status" value="1"/>
</dbReference>
<dbReference type="Gene3D" id="1.20.1250.20">
    <property type="entry name" value="MFS general substrate transporter like domains"/>
    <property type="match status" value="1"/>
</dbReference>
<feature type="transmembrane region" description="Helical" evidence="6">
    <location>
        <begin position="378"/>
        <end position="395"/>
    </location>
</feature>
<feature type="transmembrane region" description="Helical" evidence="6">
    <location>
        <begin position="88"/>
        <end position="104"/>
    </location>
</feature>
<sequence>MNEASNTVVSKKEKWTATSWLLAIGIIFIALTLRSPLTAVGPVIQEIKESLHISNVLAGFITTIPLLAFAVVSPIVPKISRKYTVEKALMMATIILTVGILIRSTGSVSMLFLGTTLIGVGIAFGNVLLPSLIKLKFPLQVGLITACYTVAMNASASIAAGISYPVSTFAGWQGSLGLWMILAFIAVLIWIPQTKQPAPEKIKTSVNIPKKKPMWKYPLAWAVMLAMGLQSMLFYTTAAWVPEMFKAQGMSASVAGLMFSTMQLAQLPATFITPIVAGKLKDQRPIVLIFSVFYLLGFTGLIMGWTDLSILWMVLLGIAGGSSFSMCMMFFSLRSRDAFEAADLSGFAQSLGYLIAAIGPVLYGYIYDKYNSFDVANIMYLFVTVICIAASLIAAQNKFVTGNDPKL</sequence>
<dbReference type="Proteomes" id="UP000254330">
    <property type="component" value="Unassembled WGS sequence"/>
</dbReference>
<dbReference type="EMBL" id="UGNP01000001">
    <property type="protein sequence ID" value="STX08491.1"/>
    <property type="molecule type" value="Genomic_DNA"/>
</dbReference>
<gene>
    <name evidence="8" type="primary">yeaN</name>
    <name evidence="9" type="ORF">DFR61_11951</name>
    <name evidence="8" type="ORF">NCTC10597_00150</name>
</gene>
<dbReference type="GO" id="GO:0022857">
    <property type="term" value="F:transmembrane transporter activity"/>
    <property type="evidence" value="ECO:0007669"/>
    <property type="project" value="InterPro"/>
</dbReference>
<keyword evidence="4 6" id="KW-1133">Transmembrane helix</keyword>
<dbReference type="AlphaFoldDB" id="A0A2U3AC65"/>
<comment type="caution">
    <text evidence="8">The sequence shown here is derived from an EMBL/GenBank/DDBJ whole genome shotgun (WGS) entry which is preliminary data.</text>
</comment>
<dbReference type="OrthoDB" id="9797740at2"/>
<feature type="transmembrane region" description="Helical" evidence="6">
    <location>
        <begin position="219"/>
        <end position="241"/>
    </location>
</feature>
<evidence type="ECO:0000313" key="10">
    <source>
        <dbReference type="Proteomes" id="UP000254330"/>
    </source>
</evidence>
<evidence type="ECO:0000256" key="3">
    <source>
        <dbReference type="ARBA" id="ARBA00022692"/>
    </source>
</evidence>
<evidence type="ECO:0000256" key="2">
    <source>
        <dbReference type="ARBA" id="ARBA00022448"/>
    </source>
</evidence>
<reference evidence="9 11" key="2">
    <citation type="submission" date="2019-03" db="EMBL/GenBank/DDBJ databases">
        <title>Genomic Encyclopedia of Type Strains, Phase IV (KMG-IV): sequencing the most valuable type-strain genomes for metagenomic binning, comparative biology and taxonomic classification.</title>
        <authorList>
            <person name="Goeker M."/>
        </authorList>
    </citation>
    <scope>NUCLEOTIDE SEQUENCE [LARGE SCALE GENOMIC DNA]</scope>
    <source>
        <strain evidence="9 11">DSM 20580</strain>
    </source>
</reference>
<dbReference type="InterPro" id="IPR036259">
    <property type="entry name" value="MFS_trans_sf"/>
</dbReference>
<reference evidence="8 10" key="1">
    <citation type="submission" date="2018-06" db="EMBL/GenBank/DDBJ databases">
        <authorList>
            <consortium name="Pathogen Informatics"/>
            <person name="Doyle S."/>
        </authorList>
    </citation>
    <scope>NUCLEOTIDE SEQUENCE [LARGE SCALE GENOMIC DNA]</scope>
    <source>
        <strain evidence="8 10">NCTC10597</strain>
    </source>
</reference>
<dbReference type="PROSITE" id="PS50850">
    <property type="entry name" value="MFS"/>
    <property type="match status" value="1"/>
</dbReference>
<dbReference type="Proteomes" id="UP000294641">
    <property type="component" value="Unassembled WGS sequence"/>
</dbReference>
<evidence type="ECO:0000313" key="11">
    <source>
        <dbReference type="Proteomes" id="UP000294641"/>
    </source>
</evidence>
<dbReference type="EMBL" id="SNZG01000019">
    <property type="protein sequence ID" value="TDR37815.1"/>
    <property type="molecule type" value="Genomic_DNA"/>
</dbReference>
<dbReference type="PANTHER" id="PTHR23523:SF2">
    <property type="entry name" value="2-NITROIMIDAZOLE TRANSPORTER"/>
    <property type="match status" value="1"/>
</dbReference>
<comment type="subcellular location">
    <subcellularLocation>
        <location evidence="1">Cell membrane</location>
        <topology evidence="1">Multi-pass membrane protein</topology>
    </subcellularLocation>
</comment>
<evidence type="ECO:0000313" key="8">
    <source>
        <dbReference type="EMBL" id="STX08491.1"/>
    </source>
</evidence>
<evidence type="ECO:0000259" key="7">
    <source>
        <dbReference type="PROSITE" id="PS50850"/>
    </source>
</evidence>
<organism evidence="8 10">
    <name type="scientific">Kurthia zopfii</name>
    <dbReference type="NCBI Taxonomy" id="1650"/>
    <lineage>
        <taxon>Bacteria</taxon>
        <taxon>Bacillati</taxon>
        <taxon>Bacillota</taxon>
        <taxon>Bacilli</taxon>
        <taxon>Bacillales</taxon>
        <taxon>Caryophanaceae</taxon>
        <taxon>Kurthia</taxon>
    </lineage>
</organism>
<dbReference type="Pfam" id="PF07690">
    <property type="entry name" value="MFS_1"/>
    <property type="match status" value="1"/>
</dbReference>
<dbReference type="RefSeq" id="WP_109349908.1">
    <property type="nucleotide sequence ID" value="NZ_BJUE01000017.1"/>
</dbReference>
<evidence type="ECO:0000256" key="6">
    <source>
        <dbReference type="SAM" id="Phobius"/>
    </source>
</evidence>
<feature type="transmembrane region" description="Helical" evidence="6">
    <location>
        <begin position="344"/>
        <end position="366"/>
    </location>
</feature>
<dbReference type="InterPro" id="IPR011701">
    <property type="entry name" value="MFS"/>
</dbReference>
<feature type="transmembrane region" description="Helical" evidence="6">
    <location>
        <begin position="20"/>
        <end position="44"/>
    </location>
</feature>
<dbReference type="InterPro" id="IPR020846">
    <property type="entry name" value="MFS_dom"/>
</dbReference>
<keyword evidence="2" id="KW-0813">Transport</keyword>
<keyword evidence="11" id="KW-1185">Reference proteome</keyword>
<feature type="transmembrane region" description="Helical" evidence="6">
    <location>
        <begin position="286"/>
        <end position="305"/>
    </location>
</feature>
<keyword evidence="5 6" id="KW-0472">Membrane</keyword>
<accession>A0A2U3AC65</accession>
<name>A0A2U3AC65_9BACL</name>
<dbReference type="CDD" id="cd17339">
    <property type="entry name" value="MFS_NIMT_CynX_like"/>
    <property type="match status" value="1"/>
</dbReference>
<dbReference type="InterPro" id="IPR052524">
    <property type="entry name" value="MFS_Cyanate_Porter"/>
</dbReference>
<evidence type="ECO:0000256" key="4">
    <source>
        <dbReference type="ARBA" id="ARBA00022989"/>
    </source>
</evidence>
<dbReference type="GO" id="GO:0005886">
    <property type="term" value="C:plasma membrane"/>
    <property type="evidence" value="ECO:0007669"/>
    <property type="project" value="UniProtKB-SubCell"/>
</dbReference>
<feature type="domain" description="Major facilitator superfamily (MFS) profile" evidence="7">
    <location>
        <begin position="18"/>
        <end position="402"/>
    </location>
</feature>
<evidence type="ECO:0000256" key="5">
    <source>
        <dbReference type="ARBA" id="ARBA00023136"/>
    </source>
</evidence>
<proteinExistence type="predicted"/>